<dbReference type="PANTHER" id="PTHR35841:SF1">
    <property type="entry name" value="PHOSPHONATES-BINDING PERIPLASMIC PROTEIN"/>
    <property type="match status" value="1"/>
</dbReference>
<proteinExistence type="predicted"/>
<reference evidence="1" key="1">
    <citation type="submission" date="2016-03" db="EMBL/GenBank/DDBJ databases">
        <authorList>
            <person name="Ploux O."/>
        </authorList>
    </citation>
    <scope>NUCLEOTIDE SEQUENCE</scope>
    <source>
        <strain evidence="1">UC10</strain>
    </source>
</reference>
<evidence type="ECO:0008006" key="2">
    <source>
        <dbReference type="Google" id="ProtNLM"/>
    </source>
</evidence>
<evidence type="ECO:0000313" key="1">
    <source>
        <dbReference type="EMBL" id="SBV35605.1"/>
    </source>
</evidence>
<dbReference type="Pfam" id="PF12974">
    <property type="entry name" value="Phosphonate-bd"/>
    <property type="match status" value="1"/>
</dbReference>
<name>A0A1Y5Q4B4_9GAMM</name>
<dbReference type="AlphaFoldDB" id="A0A1Y5Q4B4"/>
<organism evidence="1">
    <name type="scientific">uncultured Stenotrophomonas sp</name>
    <dbReference type="NCBI Taxonomy" id="165438"/>
    <lineage>
        <taxon>Bacteria</taxon>
        <taxon>Pseudomonadati</taxon>
        <taxon>Pseudomonadota</taxon>
        <taxon>Gammaproteobacteria</taxon>
        <taxon>Lysobacterales</taxon>
        <taxon>Lysobacteraceae</taxon>
        <taxon>Stenotrophomonas</taxon>
        <taxon>environmental samples</taxon>
    </lineage>
</organism>
<dbReference type="PANTHER" id="PTHR35841">
    <property type="entry name" value="PHOSPHONATES-BINDING PERIPLASMIC PROTEIN"/>
    <property type="match status" value="1"/>
</dbReference>
<protein>
    <recommendedName>
        <fullName evidence="2">Metal-binding protein</fullName>
    </recommendedName>
</protein>
<dbReference type="EMBL" id="FLTS01000001">
    <property type="protein sequence ID" value="SBV35605.1"/>
    <property type="molecule type" value="Genomic_DNA"/>
</dbReference>
<dbReference type="Gene3D" id="3.40.190.10">
    <property type="entry name" value="Periplasmic binding protein-like II"/>
    <property type="match status" value="2"/>
</dbReference>
<sequence>MSLSVALPVVGLAADRSVLVLGRLSDDPKSHYEQLKPLLDYVVPRMRDVGIVEGRILMAKDLQQMASYLRRGRVDWVTETSGTAMALRQRSGAEPLLLTERNGVARYHSVFFVRRDSPVNTLEDLKGRTLAMQSAWSTSSYLVPAMELLSRGIRPEILLTPQDTPTADTVGYVFARSELNISTYVHKRVVDAGVISNIDWQNEQRMPAVFRRDMRILYESEQEVPRAVEMVRTGLDPAVRARLQEVLLEASHDPSAGPALHKFFDTTAFHRIDPASQQALERLRGGLARVRLEVE</sequence>
<gene>
    <name evidence="1" type="ORF">STPYR_10535</name>
</gene>
<dbReference type="SUPFAM" id="SSF53850">
    <property type="entry name" value="Periplasmic binding protein-like II"/>
    <property type="match status" value="1"/>
</dbReference>
<accession>A0A1Y5Q4B4</accession>